<feature type="compositionally biased region" description="Polar residues" evidence="1">
    <location>
        <begin position="63"/>
        <end position="82"/>
    </location>
</feature>
<accession>A0A6A4SYE1</accession>
<evidence type="ECO:0000256" key="1">
    <source>
        <dbReference type="SAM" id="MobiDB-lite"/>
    </source>
</evidence>
<feature type="compositionally biased region" description="Basic and acidic residues" evidence="1">
    <location>
        <begin position="1"/>
        <end position="31"/>
    </location>
</feature>
<evidence type="ECO:0000313" key="3">
    <source>
        <dbReference type="Proteomes" id="UP000438429"/>
    </source>
</evidence>
<organism evidence="2 3">
    <name type="scientific">Scophthalmus maximus</name>
    <name type="common">Turbot</name>
    <name type="synonym">Psetta maxima</name>
    <dbReference type="NCBI Taxonomy" id="52904"/>
    <lineage>
        <taxon>Eukaryota</taxon>
        <taxon>Metazoa</taxon>
        <taxon>Chordata</taxon>
        <taxon>Craniata</taxon>
        <taxon>Vertebrata</taxon>
        <taxon>Euteleostomi</taxon>
        <taxon>Actinopterygii</taxon>
        <taxon>Neopterygii</taxon>
        <taxon>Teleostei</taxon>
        <taxon>Neoteleostei</taxon>
        <taxon>Acanthomorphata</taxon>
        <taxon>Carangaria</taxon>
        <taxon>Pleuronectiformes</taxon>
        <taxon>Pleuronectoidei</taxon>
        <taxon>Scophthalmidae</taxon>
        <taxon>Scophthalmus</taxon>
    </lineage>
</organism>
<protein>
    <submittedName>
        <fullName evidence="2">Uncharacterized protein</fullName>
    </submittedName>
</protein>
<dbReference type="EMBL" id="VEVO01000010">
    <property type="protein sequence ID" value="KAF0036074.1"/>
    <property type="molecule type" value="Genomic_DNA"/>
</dbReference>
<comment type="caution">
    <text evidence="2">The sequence shown here is derived from an EMBL/GenBank/DDBJ whole genome shotgun (WGS) entry which is preliminary data.</text>
</comment>
<dbReference type="Proteomes" id="UP000438429">
    <property type="component" value="Unassembled WGS sequence"/>
</dbReference>
<evidence type="ECO:0000313" key="2">
    <source>
        <dbReference type="EMBL" id="KAF0036074.1"/>
    </source>
</evidence>
<proteinExistence type="predicted"/>
<reference evidence="2 3" key="1">
    <citation type="submission" date="2019-06" db="EMBL/GenBank/DDBJ databases">
        <title>Draft genomes of female and male turbot (Scophthalmus maximus).</title>
        <authorList>
            <person name="Xu H."/>
            <person name="Xu X.-W."/>
            <person name="Shao C."/>
            <person name="Chen S."/>
        </authorList>
    </citation>
    <scope>NUCLEOTIDE SEQUENCE [LARGE SCALE GENOMIC DNA]</scope>
    <source>
        <strain evidence="2">Ysfricsl-2016a</strain>
        <tissue evidence="2">Blood</tissue>
    </source>
</reference>
<dbReference type="AlphaFoldDB" id="A0A6A4SYE1"/>
<feature type="region of interest" description="Disordered" evidence="1">
    <location>
        <begin position="1"/>
        <end position="82"/>
    </location>
</feature>
<gene>
    <name evidence="2" type="ORF">F2P81_011386</name>
</gene>
<name>A0A6A4SYE1_SCOMX</name>
<sequence>MTRRGDEKRRAQGRGDEEKKLVEERRSDTRVRSLVVTHRSIETRQQRQQRQHEELQRQQQQQPAGSATVRSGYHGNQSSASITNHNNIINNININNNNNSLFRRTSARLSHHSLNQSVRLKRNNCSQGSAEEFGDFDVHQTGFHSDSPSVNRSTSERSSLTINFAALTHHAMQLKHFMVPVLSGSVSQSVQIQFSSDLPEGQGPVM</sequence>
<feature type="compositionally biased region" description="Basic and acidic residues" evidence="1">
    <location>
        <begin position="39"/>
        <end position="56"/>
    </location>
</feature>